<dbReference type="GO" id="GO:0008955">
    <property type="term" value="F:peptidoglycan glycosyltransferase activity"/>
    <property type="evidence" value="ECO:0007669"/>
    <property type="project" value="UniProtKB-EC"/>
</dbReference>
<feature type="domain" description="Glycosyl transferase family 51" evidence="19">
    <location>
        <begin position="114"/>
        <end position="298"/>
    </location>
</feature>
<dbReference type="AlphaFoldDB" id="A0A494ZVI4"/>
<evidence type="ECO:0000256" key="1">
    <source>
        <dbReference type="ARBA" id="ARBA00022475"/>
    </source>
</evidence>
<reference evidence="20 21" key="1">
    <citation type="journal article" date="2016" name="Int. J. Syst. Evol. Microbiol.">
        <title>Oceanobacillus halophilus sp. nov., a novel moderately halophilic bacterium from a hypersaline lake.</title>
        <authorList>
            <person name="Amoozegar M.A."/>
            <person name="Bagheri M."/>
            <person name="Makhdoumi A."/>
            <person name="Nikou M.M."/>
            <person name="Fazeli S.A.S."/>
            <person name="Schumann P."/>
            <person name="Sproer C."/>
            <person name="Sanchez-Porro C."/>
            <person name="Ventosa A."/>
        </authorList>
    </citation>
    <scope>NUCLEOTIDE SEQUENCE [LARGE SCALE GENOMIC DNA]</scope>
    <source>
        <strain evidence="20 21">DSM 23996</strain>
    </source>
</reference>
<keyword evidence="7" id="KW-0378">Hydrolase</keyword>
<dbReference type="Pfam" id="PF00905">
    <property type="entry name" value="Transpeptidase"/>
    <property type="match status" value="1"/>
</dbReference>
<dbReference type="GO" id="GO:0030288">
    <property type="term" value="C:outer membrane-bounded periplasmic space"/>
    <property type="evidence" value="ECO:0007669"/>
    <property type="project" value="TreeGrafter"/>
</dbReference>
<evidence type="ECO:0000256" key="15">
    <source>
        <dbReference type="ARBA" id="ARBA00049902"/>
    </source>
</evidence>
<keyword evidence="10 17" id="KW-1133">Transmembrane helix</keyword>
<evidence type="ECO:0000256" key="6">
    <source>
        <dbReference type="ARBA" id="ARBA00022692"/>
    </source>
</evidence>
<dbReference type="Gene3D" id="3.90.1310.40">
    <property type="match status" value="1"/>
</dbReference>
<comment type="catalytic activity">
    <reaction evidence="15">
        <text>[GlcNAc-(1-&gt;4)-Mur2Ac(oyl-L-Ala-gamma-D-Glu-L-Lys-D-Ala-D-Ala)](n)-di-trans,octa-cis-undecaprenyl diphosphate + beta-D-GlcNAc-(1-&gt;4)-Mur2Ac(oyl-L-Ala-gamma-D-Glu-L-Lys-D-Ala-D-Ala)-di-trans,octa-cis-undecaprenyl diphosphate = [GlcNAc-(1-&gt;4)-Mur2Ac(oyl-L-Ala-gamma-D-Glu-L-Lys-D-Ala-D-Ala)](n+1)-di-trans,octa-cis-undecaprenyl diphosphate + di-trans,octa-cis-undecaprenyl diphosphate + H(+)</text>
        <dbReference type="Rhea" id="RHEA:23708"/>
        <dbReference type="Rhea" id="RHEA-COMP:9602"/>
        <dbReference type="Rhea" id="RHEA-COMP:9603"/>
        <dbReference type="ChEBI" id="CHEBI:15378"/>
        <dbReference type="ChEBI" id="CHEBI:58405"/>
        <dbReference type="ChEBI" id="CHEBI:60033"/>
        <dbReference type="ChEBI" id="CHEBI:78435"/>
        <dbReference type="EC" id="2.4.99.28"/>
    </reaction>
</comment>
<evidence type="ECO:0000256" key="2">
    <source>
        <dbReference type="ARBA" id="ARBA00022645"/>
    </source>
</evidence>
<comment type="catalytic activity">
    <reaction evidence="14">
        <text>Preferential cleavage: (Ac)2-L-Lys-D-Ala-|-D-Ala. Also transpeptidation of peptidyl-alanyl moieties that are N-acyl substituents of D-alanine.</text>
        <dbReference type="EC" id="3.4.16.4"/>
    </reaction>
</comment>
<dbReference type="Proteomes" id="UP000269301">
    <property type="component" value="Unassembled WGS sequence"/>
</dbReference>
<dbReference type="GO" id="GO:0008360">
    <property type="term" value="P:regulation of cell shape"/>
    <property type="evidence" value="ECO:0007669"/>
    <property type="project" value="UniProtKB-KW"/>
</dbReference>
<evidence type="ECO:0000259" key="19">
    <source>
        <dbReference type="Pfam" id="PF00912"/>
    </source>
</evidence>
<protein>
    <submittedName>
        <fullName evidence="20">Penicillin-binding protein</fullName>
    </submittedName>
</protein>
<dbReference type="InterPro" id="IPR013783">
    <property type="entry name" value="Ig-like_fold"/>
</dbReference>
<comment type="caution">
    <text evidence="20">The sequence shown here is derived from an EMBL/GenBank/DDBJ whole genome shotgun (WGS) entry which is preliminary data.</text>
</comment>
<evidence type="ECO:0000256" key="12">
    <source>
        <dbReference type="ARBA" id="ARBA00023268"/>
    </source>
</evidence>
<keyword evidence="5" id="KW-0808">Transferase</keyword>
<sequence>MKLKQMFHRFNERTKSFWNTFRNYTFTQKATSIWKSGKMQSSSRITYDVVWNVILFFLMIGFVAAFFIGGLGAGYFASLVDDEEIRSYADMEKDIYNYEETSKLYFADNIYIGDVNAELYREETSLDEISPTLIQAVVATEDEYFEEHKGIVPKAVFRALFQEVTGASTQSGGSTLTQQLIKNQILTNEVSFERKAKEMLLAMRLERFFEKDEILEAYLNIVPYGRNSSGGNIAGIQTAAQGIFGINADEVNLAQAAYLAGLPQSPSYYTPFKNTGGKKSEEGLEPGLKRMQTVLNRMLDMEYITEEEYEEALNYDIVADFIDKKESPHEEYPLLTTEIQERAKKILIKTLADEDGYTLEDLTEDEDLKAKYSSLAQQALQSNGFKIHSTIDKEIYDAFQEVAKNYEYYGHDTETVVEFPDGDQLLKQYVQAGGILIENSTGRVISFLGSRKYSEEDQLNYATNAKRQIGSTSKPLVVYAPAMELGEVQPGSPLPDFNITIPNPGGKPWSPKNYGGGTHGLVSARQALASSYNIPAAVTYMKIINQDPAQYLEKMGITSLSEGDHHQPSLALGASDFGITVEETVNAYSTFGNNGKFADAYWIEKITTADGEVVYEHEPEPVEVFSPQTTYLTVDMMRDVISRGTAGYLNSQLKHRGIDWAGKTGTSQEYGDAWFIATNPNVTFGTWMGYEYQDSIYAHYKGLSYSQRNIKLWAELINKATDIKPELLAPSENFKTPDAIVSRSYCSTSGLLPSDLCKEAGLIKSDIFNAKFVPTKEDDSLIDGDQVIIDGKPVPAGSETPDEFTMGDGLMFNPDWLKRNNYDNVAMLYPRSEADKWQRIGAPNGSVGSISIENDGKAPGAPGSAKKTGGNLTWDKPSTKDVVGYRVYRAAEPGGDFKLVGNTTDTTFPVGDSHAIYYVKAVDYFGLESTASNEVIIGQASESDSEKKDEEKTEETNANQNEEQRNQDNKDQKKDKDDSNKDNSNNEKKNDKKDKQNRDKENED</sequence>
<evidence type="ECO:0000313" key="20">
    <source>
        <dbReference type="EMBL" id="RKQ30542.1"/>
    </source>
</evidence>
<keyword evidence="3" id="KW-0645">Protease</keyword>
<keyword evidence="4" id="KW-0328">Glycosyltransferase</keyword>
<keyword evidence="21" id="KW-1185">Reference proteome</keyword>
<keyword evidence="8" id="KW-0133">Cell shape</keyword>
<evidence type="ECO:0000256" key="14">
    <source>
        <dbReference type="ARBA" id="ARBA00034000"/>
    </source>
</evidence>
<dbReference type="GO" id="GO:0008658">
    <property type="term" value="F:penicillin binding"/>
    <property type="evidence" value="ECO:0007669"/>
    <property type="project" value="InterPro"/>
</dbReference>
<keyword evidence="2" id="KW-0121">Carboxypeptidase</keyword>
<evidence type="ECO:0000256" key="11">
    <source>
        <dbReference type="ARBA" id="ARBA00023136"/>
    </source>
</evidence>
<feature type="compositionally biased region" description="Basic and acidic residues" evidence="16">
    <location>
        <begin position="944"/>
        <end position="955"/>
    </location>
</feature>
<proteinExistence type="predicted"/>
<evidence type="ECO:0000256" key="8">
    <source>
        <dbReference type="ARBA" id="ARBA00022960"/>
    </source>
</evidence>
<evidence type="ECO:0000256" key="5">
    <source>
        <dbReference type="ARBA" id="ARBA00022679"/>
    </source>
</evidence>
<dbReference type="RefSeq" id="WP_121205551.1">
    <property type="nucleotide sequence ID" value="NZ_RBZP01000017.1"/>
</dbReference>
<dbReference type="PANTHER" id="PTHR32282">
    <property type="entry name" value="BINDING PROTEIN TRANSPEPTIDASE, PUTATIVE-RELATED"/>
    <property type="match status" value="1"/>
</dbReference>
<dbReference type="InterPro" id="IPR050396">
    <property type="entry name" value="Glycosyltr_51/Transpeptidase"/>
</dbReference>
<accession>A0A494ZVI4</accession>
<dbReference type="Gene3D" id="1.10.3810.10">
    <property type="entry name" value="Biosynthetic peptidoglycan transglycosylase-like"/>
    <property type="match status" value="1"/>
</dbReference>
<evidence type="ECO:0000256" key="4">
    <source>
        <dbReference type="ARBA" id="ARBA00022676"/>
    </source>
</evidence>
<keyword evidence="11 17" id="KW-0472">Membrane</keyword>
<dbReference type="SUPFAM" id="SSF53955">
    <property type="entry name" value="Lysozyme-like"/>
    <property type="match status" value="1"/>
</dbReference>
<dbReference type="InterPro" id="IPR036950">
    <property type="entry name" value="PBP_transglycosylase"/>
</dbReference>
<dbReference type="InterPro" id="IPR023346">
    <property type="entry name" value="Lysozyme-like_dom_sf"/>
</dbReference>
<feature type="compositionally biased region" description="Basic and acidic residues" evidence="16">
    <location>
        <begin position="962"/>
        <end position="1004"/>
    </location>
</feature>
<dbReference type="GO" id="GO:0071555">
    <property type="term" value="P:cell wall organization"/>
    <property type="evidence" value="ECO:0007669"/>
    <property type="project" value="UniProtKB-KW"/>
</dbReference>
<dbReference type="GO" id="GO:0006508">
    <property type="term" value="P:proteolysis"/>
    <property type="evidence" value="ECO:0007669"/>
    <property type="project" value="UniProtKB-KW"/>
</dbReference>
<evidence type="ECO:0000256" key="9">
    <source>
        <dbReference type="ARBA" id="ARBA00022984"/>
    </source>
</evidence>
<dbReference type="Gene3D" id="3.40.710.10">
    <property type="entry name" value="DD-peptidase/beta-lactamase superfamily"/>
    <property type="match status" value="1"/>
</dbReference>
<evidence type="ECO:0000313" key="21">
    <source>
        <dbReference type="Proteomes" id="UP000269301"/>
    </source>
</evidence>
<dbReference type="PANTHER" id="PTHR32282:SF32">
    <property type="entry name" value="PENICILLIN-BINDING PROTEIN 2A"/>
    <property type="match status" value="1"/>
</dbReference>
<evidence type="ECO:0000256" key="16">
    <source>
        <dbReference type="SAM" id="MobiDB-lite"/>
    </source>
</evidence>
<keyword evidence="9" id="KW-0573">Peptidoglycan synthesis</keyword>
<keyword evidence="6 17" id="KW-0812">Transmembrane</keyword>
<dbReference type="Gene3D" id="2.60.40.10">
    <property type="entry name" value="Immunoglobulins"/>
    <property type="match status" value="1"/>
</dbReference>
<evidence type="ECO:0000256" key="10">
    <source>
        <dbReference type="ARBA" id="ARBA00022989"/>
    </source>
</evidence>
<feature type="region of interest" description="Disordered" evidence="16">
    <location>
        <begin position="848"/>
        <end position="875"/>
    </location>
</feature>
<feature type="region of interest" description="Disordered" evidence="16">
    <location>
        <begin position="936"/>
        <end position="1004"/>
    </location>
</feature>
<dbReference type="InterPro" id="IPR001264">
    <property type="entry name" value="Glyco_trans_51"/>
</dbReference>
<dbReference type="Pfam" id="PF00912">
    <property type="entry name" value="Transgly"/>
    <property type="match status" value="1"/>
</dbReference>
<dbReference type="OrthoDB" id="9766909at2"/>
<dbReference type="EMBL" id="RBZP01000017">
    <property type="protein sequence ID" value="RKQ30542.1"/>
    <property type="molecule type" value="Genomic_DNA"/>
</dbReference>
<evidence type="ECO:0000256" key="3">
    <source>
        <dbReference type="ARBA" id="ARBA00022670"/>
    </source>
</evidence>
<evidence type="ECO:0000259" key="18">
    <source>
        <dbReference type="Pfam" id="PF00905"/>
    </source>
</evidence>
<feature type="domain" description="Penicillin-binding protein transpeptidase" evidence="18">
    <location>
        <begin position="435"/>
        <end position="691"/>
    </location>
</feature>
<feature type="transmembrane region" description="Helical" evidence="17">
    <location>
        <begin position="49"/>
        <end position="77"/>
    </location>
</feature>
<evidence type="ECO:0000256" key="7">
    <source>
        <dbReference type="ARBA" id="ARBA00022801"/>
    </source>
</evidence>
<organism evidence="20 21">
    <name type="scientific">Oceanobacillus halophilus</name>
    <dbReference type="NCBI Taxonomy" id="930130"/>
    <lineage>
        <taxon>Bacteria</taxon>
        <taxon>Bacillati</taxon>
        <taxon>Bacillota</taxon>
        <taxon>Bacilli</taxon>
        <taxon>Bacillales</taxon>
        <taxon>Bacillaceae</taxon>
        <taxon>Oceanobacillus</taxon>
    </lineage>
</organism>
<name>A0A494ZVI4_9BACI</name>
<dbReference type="GO" id="GO:0009252">
    <property type="term" value="P:peptidoglycan biosynthetic process"/>
    <property type="evidence" value="ECO:0007669"/>
    <property type="project" value="UniProtKB-KW"/>
</dbReference>
<evidence type="ECO:0000256" key="13">
    <source>
        <dbReference type="ARBA" id="ARBA00023316"/>
    </source>
</evidence>
<dbReference type="InterPro" id="IPR012338">
    <property type="entry name" value="Beta-lactam/transpept-like"/>
</dbReference>
<keyword evidence="1" id="KW-1003">Cell membrane</keyword>
<keyword evidence="13" id="KW-0961">Cell wall biogenesis/degradation</keyword>
<dbReference type="GO" id="GO:0009002">
    <property type="term" value="F:serine-type D-Ala-D-Ala carboxypeptidase activity"/>
    <property type="evidence" value="ECO:0007669"/>
    <property type="project" value="UniProtKB-EC"/>
</dbReference>
<dbReference type="SUPFAM" id="SSF56601">
    <property type="entry name" value="beta-lactamase/transpeptidase-like"/>
    <property type="match status" value="1"/>
</dbReference>
<gene>
    <name evidence="20" type="ORF">D8M06_15700</name>
</gene>
<evidence type="ECO:0000256" key="17">
    <source>
        <dbReference type="SAM" id="Phobius"/>
    </source>
</evidence>
<dbReference type="InterPro" id="IPR001460">
    <property type="entry name" value="PCN-bd_Tpept"/>
</dbReference>
<keyword evidence="12" id="KW-0511">Multifunctional enzyme</keyword>